<reference evidence="1" key="1">
    <citation type="submission" date="2014-09" db="EMBL/GenBank/DDBJ databases">
        <authorList>
            <person name="Magalhaes I.L.F."/>
            <person name="Oliveira U."/>
            <person name="Santos F.R."/>
            <person name="Vidigal T.H.D.A."/>
            <person name="Brescovit A.D."/>
            <person name="Santos A.J."/>
        </authorList>
    </citation>
    <scope>NUCLEOTIDE SEQUENCE</scope>
    <source>
        <tissue evidence="1">Shoot tissue taken approximately 20 cm above the soil surface</tissue>
    </source>
</reference>
<sequence>MFVLSVNRSEALLIVRKHYIKHMLMLYQNYSCKSCVHGVQITCLFPGFVFKLPTMRI</sequence>
<organism evidence="1">
    <name type="scientific">Arundo donax</name>
    <name type="common">Giant reed</name>
    <name type="synonym">Donax arundinaceus</name>
    <dbReference type="NCBI Taxonomy" id="35708"/>
    <lineage>
        <taxon>Eukaryota</taxon>
        <taxon>Viridiplantae</taxon>
        <taxon>Streptophyta</taxon>
        <taxon>Embryophyta</taxon>
        <taxon>Tracheophyta</taxon>
        <taxon>Spermatophyta</taxon>
        <taxon>Magnoliopsida</taxon>
        <taxon>Liliopsida</taxon>
        <taxon>Poales</taxon>
        <taxon>Poaceae</taxon>
        <taxon>PACMAD clade</taxon>
        <taxon>Arundinoideae</taxon>
        <taxon>Arundineae</taxon>
        <taxon>Arundo</taxon>
    </lineage>
</organism>
<dbReference type="AlphaFoldDB" id="A0A0A9IZS0"/>
<accession>A0A0A9IZS0</accession>
<evidence type="ECO:0000313" key="1">
    <source>
        <dbReference type="EMBL" id="JAD91984.1"/>
    </source>
</evidence>
<proteinExistence type="predicted"/>
<protein>
    <submittedName>
        <fullName evidence="1">Uncharacterized protein</fullName>
    </submittedName>
</protein>
<dbReference type="EMBL" id="GBRH01205911">
    <property type="protein sequence ID" value="JAD91984.1"/>
    <property type="molecule type" value="Transcribed_RNA"/>
</dbReference>
<name>A0A0A9IZS0_ARUDO</name>
<reference evidence="1" key="2">
    <citation type="journal article" date="2015" name="Data Brief">
        <title>Shoot transcriptome of the giant reed, Arundo donax.</title>
        <authorList>
            <person name="Barrero R.A."/>
            <person name="Guerrero F.D."/>
            <person name="Moolhuijzen P."/>
            <person name="Goolsby J.A."/>
            <person name="Tidwell J."/>
            <person name="Bellgard S.E."/>
            <person name="Bellgard M.I."/>
        </authorList>
    </citation>
    <scope>NUCLEOTIDE SEQUENCE</scope>
    <source>
        <tissue evidence="1">Shoot tissue taken approximately 20 cm above the soil surface</tissue>
    </source>
</reference>